<dbReference type="InterPro" id="IPR036188">
    <property type="entry name" value="FAD/NAD-bd_sf"/>
</dbReference>
<proteinExistence type="predicted"/>
<dbReference type="Proteomes" id="UP000682202">
    <property type="component" value="Chromosome"/>
</dbReference>
<protein>
    <recommendedName>
        <fullName evidence="3">FAD-binding domain-containing protein</fullName>
    </recommendedName>
</protein>
<dbReference type="AlphaFoldDB" id="A0A975JVN0"/>
<accession>A0A975JVN0</accession>
<gene>
    <name evidence="1" type="ORF">F6B93_05020</name>
</gene>
<evidence type="ECO:0000313" key="1">
    <source>
        <dbReference type="EMBL" id="QUR66534.1"/>
    </source>
</evidence>
<dbReference type="InterPro" id="IPR050407">
    <property type="entry name" value="Geranylgeranyl_reductase"/>
</dbReference>
<dbReference type="PANTHER" id="PTHR42685">
    <property type="entry name" value="GERANYLGERANYL DIPHOSPHATE REDUCTASE"/>
    <property type="match status" value="1"/>
</dbReference>
<name>A0A975JVN0_9MYCO</name>
<keyword evidence="2" id="KW-1185">Reference proteome</keyword>
<dbReference type="Gene3D" id="3.50.50.60">
    <property type="entry name" value="FAD/NAD(P)-binding domain"/>
    <property type="match status" value="1"/>
</dbReference>
<reference evidence="1" key="1">
    <citation type="submission" date="2019-12" db="EMBL/GenBank/DDBJ databases">
        <title>Mycobacterium spongiae sp. nov.</title>
        <authorList>
            <person name="Stinear T."/>
        </authorList>
    </citation>
    <scope>NUCLEOTIDE SEQUENCE</scope>
    <source>
        <strain evidence="1">FSD4b-SM</strain>
    </source>
</reference>
<dbReference type="SUPFAM" id="SSF51905">
    <property type="entry name" value="FAD/NAD(P)-binding domain"/>
    <property type="match status" value="1"/>
</dbReference>
<evidence type="ECO:0000313" key="2">
    <source>
        <dbReference type="Proteomes" id="UP000682202"/>
    </source>
</evidence>
<sequence length="342" mass="38564">MIIVEKAVHPRHKLCGGAVTKLGTRTLQSLGLPTPPPIPHAIVRDAHLKYRQLTIHVRRDPMLWVAHRDEFDHWLVNVAKEHGIVICENQLVENIVFEKGIAFVKTREVTYRTKVVVGADGSRGISRRVLYSPTEARGRVARVLEVVGPTSLSTPTFDGLSALFDFTDVSQDLQGYAWDFPSFVQGQAHFNRGIYDARAARQRPKGQLPKLLEKFLREHHTNPDSVGIQGHPIHWFSPRNRLAIPGMLVVGDSAGAEPLFGEGIGPALAGGAIAANAIQAAFERNDFRFRGYRWQLLSSRLGAYLMWRWYVAWWSYRLSGHPWFMRTLWVIAAIINRTARGK</sequence>
<organism evidence="1 2">
    <name type="scientific">Mycobacterium spongiae</name>
    <dbReference type="NCBI Taxonomy" id="886343"/>
    <lineage>
        <taxon>Bacteria</taxon>
        <taxon>Bacillati</taxon>
        <taxon>Actinomycetota</taxon>
        <taxon>Actinomycetes</taxon>
        <taxon>Mycobacteriales</taxon>
        <taxon>Mycobacteriaceae</taxon>
        <taxon>Mycobacterium</taxon>
    </lineage>
</organism>
<dbReference type="KEGG" id="mspg:F6B93_05020"/>
<dbReference type="EMBL" id="CP046600">
    <property type="protein sequence ID" value="QUR66534.1"/>
    <property type="molecule type" value="Genomic_DNA"/>
</dbReference>
<evidence type="ECO:0008006" key="3">
    <source>
        <dbReference type="Google" id="ProtNLM"/>
    </source>
</evidence>
<dbReference type="PANTHER" id="PTHR42685:SF22">
    <property type="entry name" value="CONDITIONED MEDIUM FACTOR RECEPTOR 1"/>
    <property type="match status" value="1"/>
</dbReference>